<comment type="caution">
    <text evidence="1">The sequence shown here is derived from an EMBL/GenBank/DDBJ whole genome shotgun (WGS) entry which is preliminary data.</text>
</comment>
<organism evidence="1 2">
    <name type="scientific">Rhizoclosmatium globosum</name>
    <dbReference type="NCBI Taxonomy" id="329046"/>
    <lineage>
        <taxon>Eukaryota</taxon>
        <taxon>Fungi</taxon>
        <taxon>Fungi incertae sedis</taxon>
        <taxon>Chytridiomycota</taxon>
        <taxon>Chytridiomycota incertae sedis</taxon>
        <taxon>Chytridiomycetes</taxon>
        <taxon>Chytridiales</taxon>
        <taxon>Chytriomycetaceae</taxon>
        <taxon>Rhizoclosmatium</taxon>
    </lineage>
</organism>
<feature type="non-terminal residue" evidence="1">
    <location>
        <position position="1"/>
    </location>
</feature>
<gene>
    <name evidence="1" type="ORF">BCR33DRAFT_714822</name>
</gene>
<sequence length="248" mass="28108">GSFLATILLINTYRSNALLQVQLLDFLNGETGLNSGFPSCVWTALPTIASTYNRTDFGQLVSRARVLRIAYQALTTLHSIVEESTHTLYPWVPDHFKSIRNMQTTWESGGDGWNVLNCSLPIEVHHAGPGDLSTDMIDVLKSIRNEGTKIVGWAIKPFAILASKFRPVRLLTDSKIFKQYGQLFYPDRTIGRGDAKWFRNVTRHPTNFVKTLRYMNRKSSHEMESGVVVGIRLDRVVLYGLFTDTYHI</sequence>
<reference evidence="1 2" key="1">
    <citation type="submission" date="2016-07" db="EMBL/GenBank/DDBJ databases">
        <title>Pervasive Adenine N6-methylation of Active Genes in Fungi.</title>
        <authorList>
            <consortium name="DOE Joint Genome Institute"/>
            <person name="Mondo S.J."/>
            <person name="Dannebaum R.O."/>
            <person name="Kuo R.C."/>
            <person name="Labutti K."/>
            <person name="Haridas S."/>
            <person name="Kuo A."/>
            <person name="Salamov A."/>
            <person name="Ahrendt S.R."/>
            <person name="Lipzen A."/>
            <person name="Sullivan W."/>
            <person name="Andreopoulos W.B."/>
            <person name="Clum A."/>
            <person name="Lindquist E."/>
            <person name="Daum C."/>
            <person name="Ramamoorthy G.K."/>
            <person name="Gryganskyi A."/>
            <person name="Culley D."/>
            <person name="Magnuson J.K."/>
            <person name="James T.Y."/>
            <person name="O'Malley M.A."/>
            <person name="Stajich J.E."/>
            <person name="Spatafora J.W."/>
            <person name="Visel A."/>
            <person name="Grigoriev I.V."/>
        </authorList>
    </citation>
    <scope>NUCLEOTIDE SEQUENCE [LARGE SCALE GENOMIC DNA]</scope>
    <source>
        <strain evidence="1 2">JEL800</strain>
    </source>
</reference>
<evidence type="ECO:0000313" key="2">
    <source>
        <dbReference type="Proteomes" id="UP000193642"/>
    </source>
</evidence>
<name>A0A1Y2CLD0_9FUNG</name>
<protein>
    <submittedName>
        <fullName evidence="1">Uncharacterized protein</fullName>
    </submittedName>
</protein>
<accession>A0A1Y2CLD0</accession>
<keyword evidence="2" id="KW-1185">Reference proteome</keyword>
<dbReference type="Proteomes" id="UP000193642">
    <property type="component" value="Unassembled WGS sequence"/>
</dbReference>
<dbReference type="EMBL" id="MCGO01000013">
    <property type="protein sequence ID" value="ORY47757.1"/>
    <property type="molecule type" value="Genomic_DNA"/>
</dbReference>
<evidence type="ECO:0000313" key="1">
    <source>
        <dbReference type="EMBL" id="ORY47757.1"/>
    </source>
</evidence>
<dbReference type="AlphaFoldDB" id="A0A1Y2CLD0"/>
<proteinExistence type="predicted"/>
<dbReference type="OrthoDB" id="430354at2759"/>